<name>A0A4U5NGM8_STECR</name>
<evidence type="ECO:0000313" key="2">
    <source>
        <dbReference type="Proteomes" id="UP000298663"/>
    </source>
</evidence>
<evidence type="ECO:0000313" key="1">
    <source>
        <dbReference type="EMBL" id="TKR82229.1"/>
    </source>
</evidence>
<gene>
    <name evidence="1" type="ORF">L596_015984</name>
</gene>
<comment type="caution">
    <text evidence="1">The sequence shown here is derived from an EMBL/GenBank/DDBJ whole genome shotgun (WGS) entry which is preliminary data.</text>
</comment>
<organism evidence="1 2">
    <name type="scientific">Steinernema carpocapsae</name>
    <name type="common">Entomopathogenic nematode</name>
    <dbReference type="NCBI Taxonomy" id="34508"/>
    <lineage>
        <taxon>Eukaryota</taxon>
        <taxon>Metazoa</taxon>
        <taxon>Ecdysozoa</taxon>
        <taxon>Nematoda</taxon>
        <taxon>Chromadorea</taxon>
        <taxon>Rhabditida</taxon>
        <taxon>Tylenchina</taxon>
        <taxon>Panagrolaimomorpha</taxon>
        <taxon>Strongyloidoidea</taxon>
        <taxon>Steinernematidae</taxon>
        <taxon>Steinernema</taxon>
    </lineage>
</organism>
<sequence length="105" mass="12244">MLSVEEQAIHPGRCGKRLQVNSNVLNVRLPASRIYHYHIDVVGHKRCGPKIVLSRSFFNDSLGHERRTVLVNLFNWLAYFNEERIFAQPRNFLFYLNLTSTLGRS</sequence>
<dbReference type="EMBL" id="AZBU02000004">
    <property type="protein sequence ID" value="TKR82229.1"/>
    <property type="molecule type" value="Genomic_DNA"/>
</dbReference>
<accession>A0A4U5NGM8</accession>
<keyword evidence="2" id="KW-1185">Reference proteome</keyword>
<dbReference type="Proteomes" id="UP000298663">
    <property type="component" value="Unassembled WGS sequence"/>
</dbReference>
<reference evidence="1 2" key="1">
    <citation type="journal article" date="2015" name="Genome Biol.">
        <title>Comparative genomics of Steinernema reveals deeply conserved gene regulatory networks.</title>
        <authorList>
            <person name="Dillman A.R."/>
            <person name="Macchietto M."/>
            <person name="Porter C.F."/>
            <person name="Rogers A."/>
            <person name="Williams B."/>
            <person name="Antoshechkin I."/>
            <person name="Lee M.M."/>
            <person name="Goodwin Z."/>
            <person name="Lu X."/>
            <person name="Lewis E.E."/>
            <person name="Goodrich-Blair H."/>
            <person name="Stock S.P."/>
            <person name="Adams B.J."/>
            <person name="Sternberg P.W."/>
            <person name="Mortazavi A."/>
        </authorList>
    </citation>
    <scope>NUCLEOTIDE SEQUENCE [LARGE SCALE GENOMIC DNA]</scope>
    <source>
        <strain evidence="1 2">ALL</strain>
    </source>
</reference>
<proteinExistence type="predicted"/>
<protein>
    <submittedName>
        <fullName evidence="1">Uncharacterized protein</fullName>
    </submittedName>
</protein>
<reference evidence="1 2" key="2">
    <citation type="journal article" date="2019" name="G3 (Bethesda)">
        <title>Hybrid Assembly of the Genome of the Entomopathogenic Nematode Steinernema carpocapsae Identifies the X-Chromosome.</title>
        <authorList>
            <person name="Serra L."/>
            <person name="Macchietto M."/>
            <person name="Macias-Munoz A."/>
            <person name="McGill C.J."/>
            <person name="Rodriguez I.M."/>
            <person name="Rodriguez B."/>
            <person name="Murad R."/>
            <person name="Mortazavi A."/>
        </authorList>
    </citation>
    <scope>NUCLEOTIDE SEQUENCE [LARGE SCALE GENOMIC DNA]</scope>
    <source>
        <strain evidence="1 2">ALL</strain>
    </source>
</reference>
<dbReference type="AlphaFoldDB" id="A0A4U5NGM8"/>